<evidence type="ECO:0000259" key="8">
    <source>
        <dbReference type="PROSITE" id="PS51085"/>
    </source>
</evidence>
<keyword evidence="1" id="KW-0001">2Fe-2S</keyword>
<dbReference type="PROSITE" id="PS51085">
    <property type="entry name" value="2FE2S_FER_2"/>
    <property type="match status" value="1"/>
</dbReference>
<keyword evidence="4" id="KW-0408">Iron</keyword>
<dbReference type="AlphaFoldDB" id="A0A1S6HMY0"/>
<dbReference type="EC" id="1.3.99.16" evidence="9"/>
<evidence type="ECO:0000256" key="4">
    <source>
        <dbReference type="ARBA" id="ARBA00023004"/>
    </source>
</evidence>
<dbReference type="PANTHER" id="PTHR44379">
    <property type="entry name" value="OXIDOREDUCTASE WITH IRON-SULFUR SUBUNIT"/>
    <property type="match status" value="1"/>
</dbReference>
<evidence type="ECO:0000256" key="3">
    <source>
        <dbReference type="ARBA" id="ARBA00023002"/>
    </source>
</evidence>
<keyword evidence="10" id="KW-1185">Reference proteome</keyword>
<dbReference type="PROSITE" id="PS00197">
    <property type="entry name" value="2FE2S_FER_1"/>
    <property type="match status" value="1"/>
</dbReference>
<reference evidence="9 10" key="1">
    <citation type="submission" date="2016-03" db="EMBL/GenBank/DDBJ databases">
        <title>Complete genome sequence of Shewanella psychrophila WP2, a deep sea bacterium isolated from west Pacific sediment.</title>
        <authorList>
            <person name="Xu G."/>
            <person name="Jian H."/>
        </authorList>
    </citation>
    <scope>NUCLEOTIDE SEQUENCE [LARGE SCALE GENOMIC DNA]</scope>
    <source>
        <strain evidence="9 10">WP2</strain>
    </source>
</reference>
<dbReference type="InterPro" id="IPR036884">
    <property type="entry name" value="2Fe-2S-bd_dom_sf"/>
</dbReference>
<dbReference type="Gene3D" id="1.10.150.120">
    <property type="entry name" value="[2Fe-2S]-binding domain"/>
    <property type="match status" value="1"/>
</dbReference>
<dbReference type="Pfam" id="PF00111">
    <property type="entry name" value="Fer2"/>
    <property type="match status" value="1"/>
</dbReference>
<feature type="domain" description="2Fe-2S ferredoxin-type" evidence="8">
    <location>
        <begin position="4"/>
        <end position="80"/>
    </location>
</feature>
<evidence type="ECO:0000256" key="7">
    <source>
        <dbReference type="SAM" id="MobiDB-lite"/>
    </source>
</evidence>
<dbReference type="InterPro" id="IPR006058">
    <property type="entry name" value="2Fe2S_fd_BS"/>
</dbReference>
<dbReference type="CDD" id="cd00207">
    <property type="entry name" value="fer2"/>
    <property type="match status" value="1"/>
</dbReference>
<dbReference type="RefSeq" id="WP_218919640.1">
    <property type="nucleotide sequence ID" value="NZ_CP014782.1"/>
</dbReference>
<feature type="compositionally biased region" description="Basic and acidic residues" evidence="7">
    <location>
        <begin position="156"/>
        <end position="172"/>
    </location>
</feature>
<name>A0A1S6HMY0_9GAMM</name>
<dbReference type="GO" id="GO:0047121">
    <property type="term" value="F:isoquinoline 1-oxidoreductase activity"/>
    <property type="evidence" value="ECO:0007669"/>
    <property type="project" value="UniProtKB-EC"/>
</dbReference>
<dbReference type="STRING" id="225848.Sps_01713"/>
<dbReference type="Gene3D" id="3.10.20.30">
    <property type="match status" value="1"/>
</dbReference>
<gene>
    <name evidence="9" type="ORF">Sps_01713</name>
</gene>
<dbReference type="Proteomes" id="UP000189545">
    <property type="component" value="Chromosome"/>
</dbReference>
<dbReference type="FunFam" id="3.10.20.30:FF:000020">
    <property type="entry name" value="Xanthine dehydrogenase iron-sulfur subunit"/>
    <property type="match status" value="1"/>
</dbReference>
<keyword evidence="3 9" id="KW-0560">Oxidoreductase</keyword>
<evidence type="ECO:0000256" key="6">
    <source>
        <dbReference type="ARBA" id="ARBA00023075"/>
    </source>
</evidence>
<dbReference type="InterPro" id="IPR012675">
    <property type="entry name" value="Beta-grasp_dom_sf"/>
</dbReference>
<proteinExistence type="predicted"/>
<evidence type="ECO:0000313" key="9">
    <source>
        <dbReference type="EMBL" id="AQS36877.1"/>
    </source>
</evidence>
<keyword evidence="2" id="KW-0479">Metal-binding</keyword>
<organism evidence="9 10">
    <name type="scientific">Shewanella psychrophila</name>
    <dbReference type="NCBI Taxonomy" id="225848"/>
    <lineage>
        <taxon>Bacteria</taxon>
        <taxon>Pseudomonadati</taxon>
        <taxon>Pseudomonadota</taxon>
        <taxon>Gammaproteobacteria</taxon>
        <taxon>Alteromonadales</taxon>
        <taxon>Shewanellaceae</taxon>
        <taxon>Shewanella</taxon>
    </lineage>
</organism>
<protein>
    <submittedName>
        <fullName evidence="9">Aerobic-type carbon monoxide dehydrogenase, small subunit CoxS/CutS-like protein</fullName>
        <ecNumber evidence="9">1.3.99.16</ecNumber>
    </submittedName>
</protein>
<feature type="region of interest" description="Disordered" evidence="7">
    <location>
        <begin position="147"/>
        <end position="172"/>
    </location>
</feature>
<dbReference type="Pfam" id="PF01799">
    <property type="entry name" value="Fer2_2"/>
    <property type="match status" value="1"/>
</dbReference>
<dbReference type="InterPro" id="IPR001041">
    <property type="entry name" value="2Fe-2S_ferredoxin-type"/>
</dbReference>
<sequence length="172" mass="18508">MSDNNLTLKINGKLFQMDADPKMPVLWAVRDMLGLTGTKYGCGAGLCGACTIHVDGKPARACLTSLSQVQGKELTTIEGLEADKLKRAWTEHNVPQCGYCQSGQLMSAAALLTTNSKPSDRDIDEAMAGNICRCGTYTRIKSAIKSASDQNSFTQHSDESSDNSRVEQEVTA</sequence>
<dbReference type="GO" id="GO:0046872">
    <property type="term" value="F:metal ion binding"/>
    <property type="evidence" value="ECO:0007669"/>
    <property type="project" value="UniProtKB-KW"/>
</dbReference>
<evidence type="ECO:0000256" key="1">
    <source>
        <dbReference type="ARBA" id="ARBA00022714"/>
    </source>
</evidence>
<dbReference type="SUPFAM" id="SSF47741">
    <property type="entry name" value="CO dehydrogenase ISP C-domain like"/>
    <property type="match status" value="1"/>
</dbReference>
<evidence type="ECO:0000256" key="2">
    <source>
        <dbReference type="ARBA" id="ARBA00022723"/>
    </source>
</evidence>
<dbReference type="InterPro" id="IPR036010">
    <property type="entry name" value="2Fe-2S_ferredoxin-like_sf"/>
</dbReference>
<dbReference type="PANTHER" id="PTHR44379:SF2">
    <property type="entry name" value="BLR6218 PROTEIN"/>
    <property type="match status" value="1"/>
</dbReference>
<dbReference type="InterPro" id="IPR051452">
    <property type="entry name" value="Diverse_Oxidoreductases"/>
</dbReference>
<dbReference type="InterPro" id="IPR002888">
    <property type="entry name" value="2Fe-2S-bd"/>
</dbReference>
<evidence type="ECO:0000313" key="10">
    <source>
        <dbReference type="Proteomes" id="UP000189545"/>
    </source>
</evidence>
<accession>A0A1S6HMY0</accession>
<dbReference type="SUPFAM" id="SSF54292">
    <property type="entry name" value="2Fe-2S ferredoxin-like"/>
    <property type="match status" value="1"/>
</dbReference>
<evidence type="ECO:0000256" key="5">
    <source>
        <dbReference type="ARBA" id="ARBA00023014"/>
    </source>
</evidence>
<keyword evidence="5" id="KW-0411">Iron-sulfur</keyword>
<dbReference type="EMBL" id="CP014782">
    <property type="protein sequence ID" value="AQS36877.1"/>
    <property type="molecule type" value="Genomic_DNA"/>
</dbReference>
<keyword evidence="6" id="KW-0830">Ubiquinone</keyword>
<dbReference type="GO" id="GO:0051537">
    <property type="term" value="F:2 iron, 2 sulfur cluster binding"/>
    <property type="evidence" value="ECO:0007669"/>
    <property type="project" value="UniProtKB-KW"/>
</dbReference>
<dbReference type="KEGG" id="spsw:Sps_01713"/>